<protein>
    <submittedName>
        <fullName evidence="5">AMP-binding protein</fullName>
    </submittedName>
</protein>
<organism evidence="5 6">
    <name type="scientific">Banduia mediterranea</name>
    <dbReference type="NCBI Taxonomy" id="3075609"/>
    <lineage>
        <taxon>Bacteria</taxon>
        <taxon>Pseudomonadati</taxon>
        <taxon>Pseudomonadota</taxon>
        <taxon>Gammaproteobacteria</taxon>
        <taxon>Nevskiales</taxon>
        <taxon>Algiphilaceae</taxon>
        <taxon>Banduia</taxon>
    </lineage>
</organism>
<dbReference type="Pfam" id="PF00501">
    <property type="entry name" value="AMP-binding"/>
    <property type="match status" value="1"/>
</dbReference>
<accession>A0ABU2WJK3</accession>
<dbReference type="Gene3D" id="3.30.300.30">
    <property type="match status" value="1"/>
</dbReference>
<dbReference type="SUPFAM" id="SSF56801">
    <property type="entry name" value="Acetyl-CoA synthetase-like"/>
    <property type="match status" value="1"/>
</dbReference>
<evidence type="ECO:0000259" key="4">
    <source>
        <dbReference type="Pfam" id="PF13193"/>
    </source>
</evidence>
<evidence type="ECO:0000313" key="5">
    <source>
        <dbReference type="EMBL" id="MDT0498050.1"/>
    </source>
</evidence>
<dbReference type="InterPro" id="IPR042099">
    <property type="entry name" value="ANL_N_sf"/>
</dbReference>
<dbReference type="InterPro" id="IPR045851">
    <property type="entry name" value="AMP-bd_C_sf"/>
</dbReference>
<name>A0ABU2WJK3_9GAMM</name>
<dbReference type="RefSeq" id="WP_311365440.1">
    <property type="nucleotide sequence ID" value="NZ_JAVRIC010000016.1"/>
</dbReference>
<evidence type="ECO:0000256" key="2">
    <source>
        <dbReference type="ARBA" id="ARBA00022598"/>
    </source>
</evidence>
<evidence type="ECO:0000256" key="1">
    <source>
        <dbReference type="ARBA" id="ARBA00006432"/>
    </source>
</evidence>
<gene>
    <name evidence="5" type="ORF">RM530_11845</name>
</gene>
<dbReference type="PANTHER" id="PTHR43201">
    <property type="entry name" value="ACYL-COA SYNTHETASE"/>
    <property type="match status" value="1"/>
</dbReference>
<dbReference type="InterPro" id="IPR020845">
    <property type="entry name" value="AMP-binding_CS"/>
</dbReference>
<dbReference type="InterPro" id="IPR000873">
    <property type="entry name" value="AMP-dep_synth/lig_dom"/>
</dbReference>
<dbReference type="Pfam" id="PF13193">
    <property type="entry name" value="AMP-binding_C"/>
    <property type="match status" value="1"/>
</dbReference>
<keyword evidence="6" id="KW-1185">Reference proteome</keyword>
<comment type="similarity">
    <text evidence="1">Belongs to the ATP-dependent AMP-binding enzyme family.</text>
</comment>
<evidence type="ECO:0000259" key="3">
    <source>
        <dbReference type="Pfam" id="PF00501"/>
    </source>
</evidence>
<dbReference type="PANTHER" id="PTHR43201:SF5">
    <property type="entry name" value="MEDIUM-CHAIN ACYL-COA LIGASE ACSF2, MITOCHONDRIAL"/>
    <property type="match status" value="1"/>
</dbReference>
<feature type="domain" description="AMP-binding enzyme C-terminal" evidence="4">
    <location>
        <begin position="443"/>
        <end position="516"/>
    </location>
</feature>
<proteinExistence type="inferred from homology"/>
<dbReference type="InterPro" id="IPR025110">
    <property type="entry name" value="AMP-bd_C"/>
</dbReference>
<dbReference type="Proteomes" id="UP001254608">
    <property type="component" value="Unassembled WGS sequence"/>
</dbReference>
<dbReference type="EMBL" id="JAVRIC010000016">
    <property type="protein sequence ID" value="MDT0498050.1"/>
    <property type="molecule type" value="Genomic_DNA"/>
</dbReference>
<sequence length="534" mass="58765">MSITALEMNLLRRQNLGDGLRRSALAAPNKPAIIYYTTDGKSRSVTYAELNSMANAVAHNLTKRGIAKGDKVAALSRNSIEFLVLGHALHKIGAWLVPINFMLQPPDVQHLIGFSETKWFFVEDALLGNVSPVLDKLTGVQQFVQFGPSPSRPAGWMAFDELLPGPTHEPEVLIESDDVATLLFTSGTESAPKGVLSSHANYYAAHMGWSMNIGYSKDDCFLVSIPLIHMAAYLFCTLCLTHQITIVMTQSPQPVQMIELIERHRITATALPPTLYVALIACPNFKTCDLSSASKFVSWASTIPKAMIDGWKQVAPNLRFYSGQGMSETTAAPQTVGSIASWDEMPNGDGRWVGWPAAYCVELRLVDDEDKDVPIGTAGEQIVRGPAVMKGYYKNEETNQRVFRGGWFHTGDVMFRDAAGNHFFADRKKDMIKSGGENVYCQEVESVLGTHPAVMQCAVFGLPDERWGEAVAAAVIARADSTASEAELIEYCRERLAGFKTPKRIFFRTSMPISAANKLLKRELKAEYACELKA</sequence>
<dbReference type="PROSITE" id="PS00455">
    <property type="entry name" value="AMP_BINDING"/>
    <property type="match status" value="1"/>
</dbReference>
<comment type="caution">
    <text evidence="5">The sequence shown here is derived from an EMBL/GenBank/DDBJ whole genome shotgun (WGS) entry which is preliminary data.</text>
</comment>
<dbReference type="Gene3D" id="3.40.50.12780">
    <property type="entry name" value="N-terminal domain of ligase-like"/>
    <property type="match status" value="1"/>
</dbReference>
<reference evidence="5 6" key="1">
    <citation type="submission" date="2023-09" db="EMBL/GenBank/DDBJ databases">
        <authorList>
            <person name="Rey-Velasco X."/>
        </authorList>
    </citation>
    <scope>NUCLEOTIDE SEQUENCE [LARGE SCALE GENOMIC DNA]</scope>
    <source>
        <strain evidence="5 6">W345</strain>
    </source>
</reference>
<feature type="domain" description="AMP-dependent synthetase/ligase" evidence="3">
    <location>
        <begin position="21"/>
        <end position="393"/>
    </location>
</feature>
<evidence type="ECO:0000313" key="6">
    <source>
        <dbReference type="Proteomes" id="UP001254608"/>
    </source>
</evidence>
<keyword evidence="2" id="KW-0436">Ligase</keyword>